<evidence type="ECO:0000313" key="5">
    <source>
        <dbReference type="EMBL" id="AYM00570.1"/>
    </source>
</evidence>
<dbReference type="EMBL" id="MH004570">
    <property type="protein sequence ID" value="AYM00570.1"/>
    <property type="molecule type" value="mRNA"/>
</dbReference>
<dbReference type="GO" id="GO:0008270">
    <property type="term" value="F:zinc ion binding"/>
    <property type="evidence" value="ECO:0007669"/>
    <property type="project" value="InterPro"/>
</dbReference>
<feature type="repeat" description="PPR" evidence="3">
    <location>
        <begin position="183"/>
        <end position="217"/>
    </location>
</feature>
<feature type="domain" description="DYW" evidence="4">
    <location>
        <begin position="561"/>
        <end position="653"/>
    </location>
</feature>
<feature type="repeat" description="PPR" evidence="3">
    <location>
        <begin position="121"/>
        <end position="151"/>
    </location>
</feature>
<proteinExistence type="evidence at transcript level"/>
<dbReference type="InterPro" id="IPR032867">
    <property type="entry name" value="DYW_dom"/>
</dbReference>
<dbReference type="Pfam" id="PF01535">
    <property type="entry name" value="PPR"/>
    <property type="match status" value="3"/>
</dbReference>
<accession>A0A678WD10</accession>
<dbReference type="AlphaFoldDB" id="A0A678WD10"/>
<comment type="similarity">
    <text evidence="1">Belongs to the PPR family. PCMP-H subfamily.</text>
</comment>
<dbReference type="FunFam" id="1.25.40.10:FF:000366">
    <property type="entry name" value="Pentatricopeptide (PPR) repeat-containing protein"/>
    <property type="match status" value="1"/>
</dbReference>
<dbReference type="InterPro" id="IPR046960">
    <property type="entry name" value="PPR_At4g14850-like_plant"/>
</dbReference>
<dbReference type="Pfam" id="PF20431">
    <property type="entry name" value="E_motif"/>
    <property type="match status" value="1"/>
</dbReference>
<feature type="repeat" description="PPR" evidence="3">
    <location>
        <begin position="346"/>
        <end position="380"/>
    </location>
</feature>
<dbReference type="Pfam" id="PF14432">
    <property type="entry name" value="DYW_deaminase"/>
    <property type="match status" value="1"/>
</dbReference>
<evidence type="ECO:0000256" key="1">
    <source>
        <dbReference type="ARBA" id="ARBA00006643"/>
    </source>
</evidence>
<evidence type="ECO:0000259" key="4">
    <source>
        <dbReference type="Pfam" id="PF14432"/>
    </source>
</evidence>
<reference evidence="5" key="1">
    <citation type="journal article" date="2018" name="Molecules">
        <title>The Pentatricopeptide Repeat Gene Family in Salvia miltiorrhiza: Genome-Wide Characterization and Expression Analysis.</title>
        <authorList>
            <person name="Li H."/>
            <person name="Li C."/>
            <person name="Deng Y."/>
            <person name="Jiang X."/>
            <person name="Lu S."/>
        </authorList>
    </citation>
    <scope>NUCLEOTIDE SEQUENCE</scope>
</reference>
<organism evidence="5">
    <name type="scientific">Salvia miltiorrhiza</name>
    <name type="common">Chinese sage</name>
    <dbReference type="NCBI Taxonomy" id="226208"/>
    <lineage>
        <taxon>Eukaryota</taxon>
        <taxon>Viridiplantae</taxon>
        <taxon>Streptophyta</taxon>
        <taxon>Embryophyta</taxon>
        <taxon>Tracheophyta</taxon>
        <taxon>Spermatophyta</taxon>
        <taxon>Magnoliopsida</taxon>
        <taxon>eudicotyledons</taxon>
        <taxon>Gunneridae</taxon>
        <taxon>Pentapetalae</taxon>
        <taxon>asterids</taxon>
        <taxon>lamiids</taxon>
        <taxon>Lamiales</taxon>
        <taxon>Lamiaceae</taxon>
        <taxon>Nepetoideae</taxon>
        <taxon>Mentheae</taxon>
        <taxon>Salviinae</taxon>
        <taxon>Salvia</taxon>
        <taxon>Salvia incertae sedis</taxon>
    </lineage>
</organism>
<evidence type="ECO:0000256" key="3">
    <source>
        <dbReference type="PROSITE-ProRule" id="PRU00708"/>
    </source>
</evidence>
<dbReference type="GO" id="GO:0009451">
    <property type="term" value="P:RNA modification"/>
    <property type="evidence" value="ECO:0007669"/>
    <property type="project" value="InterPro"/>
</dbReference>
<name>A0A678WD10_SALMI</name>
<feature type="repeat" description="PPR" evidence="3">
    <location>
        <begin position="245"/>
        <end position="279"/>
    </location>
</feature>
<dbReference type="InterPro" id="IPR002885">
    <property type="entry name" value="PPR_rpt"/>
</dbReference>
<dbReference type="PROSITE" id="PS51375">
    <property type="entry name" value="PPR"/>
    <property type="match status" value="5"/>
</dbReference>
<dbReference type="Pfam" id="PF13041">
    <property type="entry name" value="PPR_2"/>
    <property type="match status" value="3"/>
</dbReference>
<protein>
    <submittedName>
        <fullName evidence="5">Pentatricopeptide repeat protein</fullName>
    </submittedName>
</protein>
<keyword evidence="2" id="KW-0677">Repeat</keyword>
<dbReference type="NCBIfam" id="TIGR00756">
    <property type="entry name" value="PPR"/>
    <property type="match status" value="7"/>
</dbReference>
<feature type="repeat" description="PPR" evidence="3">
    <location>
        <begin position="152"/>
        <end position="182"/>
    </location>
</feature>
<reference evidence="5" key="2">
    <citation type="submission" date="2018-02" db="EMBL/GenBank/DDBJ databases">
        <authorList>
            <person name="Li H.Q."/>
            <person name="Lu S.F."/>
        </authorList>
    </citation>
    <scope>NUCLEOTIDE SEQUENCE</scope>
</reference>
<dbReference type="InterPro" id="IPR011990">
    <property type="entry name" value="TPR-like_helical_dom_sf"/>
</dbReference>
<evidence type="ECO:0000256" key="2">
    <source>
        <dbReference type="ARBA" id="ARBA00022737"/>
    </source>
</evidence>
<dbReference type="InterPro" id="IPR046848">
    <property type="entry name" value="E_motif"/>
</dbReference>
<dbReference type="GO" id="GO:0003723">
    <property type="term" value="F:RNA binding"/>
    <property type="evidence" value="ECO:0007669"/>
    <property type="project" value="InterPro"/>
</dbReference>
<dbReference type="FunFam" id="1.25.40.10:FF:000031">
    <property type="entry name" value="Pentatricopeptide repeat-containing protein mitochondrial"/>
    <property type="match status" value="1"/>
</dbReference>
<sequence>MYHRLQLKTNKRSVQICFISVCTRISKHVYCSLVAPAIQSLPTHSSQFQTNLPEIKRYIMSSNKKITSYIRCGDLNSALQVFWSMKMRDTVSWNSILAGFSSKPGKLREACQLFYKIAEPDYVSYNLMLACYFRNGNVEAAKEFFKKIPAKDTASCNTMISGLMQNGRTDEAQEFFAVMPRRDVVTWNAMIAGYVESGNMESALKLFAEAPLKDVVMCTSVISGYMRTGKVEFAENMFHEMLDKNLVTWNVMILGYVKNGRGEDALKLFKEMMESEIQGNPSSMCIALSACSNLSMLKLGKQIHQLIFKSPMCLDTKVGTSLISMYYKCGVLEDGWKLFVEMPLKDVVTWNAMISGYAQHGVTHKALGLFNEMRSQGMKPNSNTFIGVLSACNHAGLVELGVHYFEKMRKDYGIGVKPDHYASMIDLLGRAGKLTDALDLIRRMPFEPHSAMYGSLLGACRVHKNLEIAEFAATKLLNLEPSNPFAYVQLANVYAAKKKWESARRVRRAMKDIRAIKTPGYSWIEIKSVIHEFRSGDRLHPELRNIHRKLNELEKKMKLAGYVPDLQSVLHDVTEDEKEQLLLLHSEKLAIALGIISLPLSEPIRVFKNLRVCDDCHLATKYISAIEGREIIVRDTTRFHHFKNGMCSCGDYW</sequence>
<dbReference type="Gene3D" id="1.25.40.10">
    <property type="entry name" value="Tetratricopeptide repeat domain"/>
    <property type="match status" value="4"/>
</dbReference>
<dbReference type="SUPFAM" id="SSF48452">
    <property type="entry name" value="TPR-like"/>
    <property type="match status" value="1"/>
</dbReference>
<dbReference type="PANTHER" id="PTHR47926">
    <property type="entry name" value="PENTATRICOPEPTIDE REPEAT-CONTAINING PROTEIN"/>
    <property type="match status" value="1"/>
</dbReference>
<dbReference type="PANTHER" id="PTHR47926:SF410">
    <property type="entry name" value="(WILD MALAYSIAN BANANA) HYPOTHETICAL PROTEIN"/>
    <property type="match status" value="1"/>
</dbReference>